<accession>A0ABR8BGT8</accession>
<organism evidence="1 2">
    <name type="scientific">Nostoc parmelioides FACHB-3921</name>
    <dbReference type="NCBI Taxonomy" id="2692909"/>
    <lineage>
        <taxon>Bacteria</taxon>
        <taxon>Bacillati</taxon>
        <taxon>Cyanobacteriota</taxon>
        <taxon>Cyanophyceae</taxon>
        <taxon>Nostocales</taxon>
        <taxon>Nostocaceae</taxon>
        <taxon>Nostoc</taxon>
    </lineage>
</organism>
<evidence type="ECO:0000313" key="1">
    <source>
        <dbReference type="EMBL" id="MBD2253318.1"/>
    </source>
</evidence>
<protein>
    <recommendedName>
        <fullName evidence="3">Integral membrane protein</fullName>
    </recommendedName>
</protein>
<evidence type="ECO:0008006" key="3">
    <source>
        <dbReference type="Google" id="ProtNLM"/>
    </source>
</evidence>
<proteinExistence type="predicted"/>
<sequence length="323" mass="36588">MLNISIEDYRIAIGERFSVEFQRTLRIPDDDKTYPLPPGLGEFVVNRVADYLDRVPEHWNKPNSFFIPMYQREALWLCFNGADWKPNAVKVGVGNINAISGEVWDKKLHDDPQDYIVCPDQPWLDGINVGEGLIRQFVAVPLGLGDTIEAQLTGVEKFGGIQILVYEPKPGKFPDQPPPEPEIVLESVSMTSSGEYEMGLGAGGKMQQKIYPDEYGIETWDLENYGSIFVYIVNSEKYREITGLEPPPTPISAQTYTEYGFPWFSLYDEKKGDTPASARLAEVKTIREREAEREINNQEDDLSVDVPQSNIKKLYFSGDGEEF</sequence>
<evidence type="ECO:0000313" key="2">
    <source>
        <dbReference type="Proteomes" id="UP000621307"/>
    </source>
</evidence>
<gene>
    <name evidence="1" type="ORF">H6G14_18715</name>
</gene>
<dbReference type="EMBL" id="JACJQL010000030">
    <property type="protein sequence ID" value="MBD2253318.1"/>
    <property type="molecule type" value="Genomic_DNA"/>
</dbReference>
<reference evidence="1 2" key="1">
    <citation type="journal article" date="2020" name="ISME J.">
        <title>Comparative genomics reveals insights into cyanobacterial evolution and habitat adaptation.</title>
        <authorList>
            <person name="Chen M.Y."/>
            <person name="Teng W.K."/>
            <person name="Zhao L."/>
            <person name="Hu C.X."/>
            <person name="Zhou Y.K."/>
            <person name="Han B.P."/>
            <person name="Song L.R."/>
            <person name="Shu W.S."/>
        </authorList>
    </citation>
    <scope>NUCLEOTIDE SEQUENCE [LARGE SCALE GENOMIC DNA]</scope>
    <source>
        <strain evidence="1 2">FACHB-3921</strain>
    </source>
</reference>
<name>A0ABR8BGT8_9NOSO</name>
<keyword evidence="2" id="KW-1185">Reference proteome</keyword>
<comment type="caution">
    <text evidence="1">The sequence shown here is derived from an EMBL/GenBank/DDBJ whole genome shotgun (WGS) entry which is preliminary data.</text>
</comment>
<dbReference type="Proteomes" id="UP000621307">
    <property type="component" value="Unassembled WGS sequence"/>
</dbReference>